<dbReference type="SMART" id="SM00448">
    <property type="entry name" value="REC"/>
    <property type="match status" value="1"/>
</dbReference>
<dbReference type="GO" id="GO:0003677">
    <property type="term" value="F:DNA binding"/>
    <property type="evidence" value="ECO:0007669"/>
    <property type="project" value="UniProtKB-KW"/>
</dbReference>
<dbReference type="PROSITE" id="PS50110">
    <property type="entry name" value="RESPONSE_REGULATORY"/>
    <property type="match status" value="1"/>
</dbReference>
<reference evidence="5 6" key="1">
    <citation type="submission" date="2020-08" db="EMBL/GenBank/DDBJ databases">
        <title>Genomic Encyclopedia of Type Strains, Phase IV (KMG-IV): sequencing the most valuable type-strain genomes for metagenomic binning, comparative biology and taxonomic classification.</title>
        <authorList>
            <person name="Goeker M."/>
        </authorList>
    </citation>
    <scope>NUCLEOTIDE SEQUENCE [LARGE SCALE GENOMIC DNA]</scope>
    <source>
        <strain evidence="5 6">DSM 28570</strain>
    </source>
</reference>
<keyword evidence="2" id="KW-0902">Two-component regulatory system</keyword>
<protein>
    <submittedName>
        <fullName evidence="5">DNA-binding NtrC family response regulator</fullName>
    </submittedName>
</protein>
<dbReference type="AlphaFoldDB" id="A0A840UR89"/>
<evidence type="ECO:0000256" key="1">
    <source>
        <dbReference type="ARBA" id="ARBA00022553"/>
    </source>
</evidence>
<accession>A0A840UR89</accession>
<keyword evidence="6" id="KW-1185">Reference proteome</keyword>
<evidence type="ECO:0000313" key="5">
    <source>
        <dbReference type="EMBL" id="MBB5348302.1"/>
    </source>
</evidence>
<dbReference type="PANTHER" id="PTHR44591:SF14">
    <property type="entry name" value="PROTEIN PILG"/>
    <property type="match status" value="1"/>
</dbReference>
<dbReference type="Gene3D" id="3.40.50.2300">
    <property type="match status" value="1"/>
</dbReference>
<evidence type="ECO:0000256" key="3">
    <source>
        <dbReference type="PROSITE-ProRule" id="PRU00169"/>
    </source>
</evidence>
<dbReference type="Proteomes" id="UP000539642">
    <property type="component" value="Unassembled WGS sequence"/>
</dbReference>
<dbReference type="InterPro" id="IPR001789">
    <property type="entry name" value="Sig_transdc_resp-reg_receiver"/>
</dbReference>
<feature type="modified residue" description="4-aspartylphosphate" evidence="3">
    <location>
        <position position="54"/>
    </location>
</feature>
<dbReference type="RefSeq" id="WP_183350903.1">
    <property type="nucleotide sequence ID" value="NZ_JACHEO010000010.1"/>
</dbReference>
<sequence length="142" mass="16090">MREFNVLVVDDEDEFRDLTVKRLEKRGLKAKGAAGGKEALEILEHSHTDVVLLDVKMPGMDGIETLRQIRIMRPLVEVVLLTGHASVDSGIEGMKLGAFDYLMKPIELEPLLEKLGDAYEKKRLHQDKIEQAQMKRHLSMPS</sequence>
<dbReference type="PANTHER" id="PTHR44591">
    <property type="entry name" value="STRESS RESPONSE REGULATOR PROTEIN 1"/>
    <property type="match status" value="1"/>
</dbReference>
<name>A0A840UR89_9BACT</name>
<proteinExistence type="predicted"/>
<organism evidence="5 6">
    <name type="scientific">Desulfoprunum benzoelyticum</name>
    <dbReference type="NCBI Taxonomy" id="1506996"/>
    <lineage>
        <taxon>Bacteria</taxon>
        <taxon>Pseudomonadati</taxon>
        <taxon>Thermodesulfobacteriota</taxon>
        <taxon>Desulfobulbia</taxon>
        <taxon>Desulfobulbales</taxon>
        <taxon>Desulfobulbaceae</taxon>
        <taxon>Desulfoprunum</taxon>
    </lineage>
</organism>
<dbReference type="Pfam" id="PF00072">
    <property type="entry name" value="Response_reg"/>
    <property type="match status" value="1"/>
</dbReference>
<dbReference type="InterPro" id="IPR011006">
    <property type="entry name" value="CheY-like_superfamily"/>
</dbReference>
<feature type="domain" description="Response regulatory" evidence="4">
    <location>
        <begin position="5"/>
        <end position="119"/>
    </location>
</feature>
<gene>
    <name evidence="5" type="ORF">HNQ81_002033</name>
</gene>
<evidence type="ECO:0000256" key="2">
    <source>
        <dbReference type="ARBA" id="ARBA00023012"/>
    </source>
</evidence>
<dbReference type="SUPFAM" id="SSF52172">
    <property type="entry name" value="CheY-like"/>
    <property type="match status" value="1"/>
</dbReference>
<keyword evidence="1 3" id="KW-0597">Phosphoprotein</keyword>
<dbReference type="GO" id="GO:0000160">
    <property type="term" value="P:phosphorelay signal transduction system"/>
    <property type="evidence" value="ECO:0007669"/>
    <property type="project" value="UniProtKB-KW"/>
</dbReference>
<comment type="caution">
    <text evidence="5">The sequence shown here is derived from an EMBL/GenBank/DDBJ whole genome shotgun (WGS) entry which is preliminary data.</text>
</comment>
<keyword evidence="5" id="KW-0238">DNA-binding</keyword>
<evidence type="ECO:0000259" key="4">
    <source>
        <dbReference type="PROSITE" id="PS50110"/>
    </source>
</evidence>
<dbReference type="InterPro" id="IPR050595">
    <property type="entry name" value="Bact_response_regulator"/>
</dbReference>
<dbReference type="EMBL" id="JACHEO010000010">
    <property type="protein sequence ID" value="MBB5348302.1"/>
    <property type="molecule type" value="Genomic_DNA"/>
</dbReference>
<evidence type="ECO:0000313" key="6">
    <source>
        <dbReference type="Proteomes" id="UP000539642"/>
    </source>
</evidence>